<dbReference type="PANTHER" id="PTHR36917:SF1">
    <property type="entry name" value="INNER MEMBRANE-SPANNING PROTEIN YCIB"/>
    <property type="match status" value="1"/>
</dbReference>
<evidence type="ECO:0000256" key="1">
    <source>
        <dbReference type="ARBA" id="ARBA00022475"/>
    </source>
</evidence>
<organism evidence="6 7">
    <name type="scientific">Pelomonas nitida</name>
    <dbReference type="NCBI Taxonomy" id="3299027"/>
    <lineage>
        <taxon>Bacteria</taxon>
        <taxon>Pseudomonadati</taxon>
        <taxon>Pseudomonadota</taxon>
        <taxon>Betaproteobacteria</taxon>
        <taxon>Burkholderiales</taxon>
        <taxon>Sphaerotilaceae</taxon>
        <taxon>Roseateles</taxon>
    </lineage>
</organism>
<dbReference type="Proteomes" id="UP001606305">
    <property type="component" value="Unassembled WGS sequence"/>
</dbReference>
<comment type="similarity">
    <text evidence="5">Belongs to the YciB family.</text>
</comment>
<dbReference type="RefSeq" id="WP_394489382.1">
    <property type="nucleotide sequence ID" value="NZ_JBIGIA010000012.1"/>
</dbReference>
<dbReference type="Pfam" id="PF04279">
    <property type="entry name" value="IspA"/>
    <property type="match status" value="1"/>
</dbReference>
<gene>
    <name evidence="5" type="primary">yciB</name>
    <name evidence="6" type="ORF">ACG00X_16480</name>
</gene>
<comment type="caution">
    <text evidence="6">The sequence shown here is derived from an EMBL/GenBank/DDBJ whole genome shotgun (WGS) entry which is preliminary data.</text>
</comment>
<dbReference type="InterPro" id="IPR006008">
    <property type="entry name" value="YciB"/>
</dbReference>
<protein>
    <recommendedName>
        <fullName evidence="5">Inner membrane-spanning protein YciB</fullName>
    </recommendedName>
</protein>
<feature type="transmembrane region" description="Helical" evidence="5">
    <location>
        <begin position="176"/>
        <end position="197"/>
    </location>
</feature>
<feature type="transmembrane region" description="Helical" evidence="5">
    <location>
        <begin position="109"/>
        <end position="130"/>
    </location>
</feature>
<evidence type="ECO:0000256" key="3">
    <source>
        <dbReference type="ARBA" id="ARBA00022989"/>
    </source>
</evidence>
<sequence>MKLLFDFLPLILFFGTYQYAKGHAAWAAAFTTEHFGFMVSGGVVGVDEGPVMLATLVVMFATLAQVGILKLLRRKVDLMLWISLFLVVTLGTLTVWFHNKTFIMWKPTGVYWAMALMFWGSQAFFGKNLIQTMLGSELTLPASVWATLNRAWIVFFGCMGVVNLVVAYNFSESTWVSFKAYGSTALLVLFTLGQGVYMSKHVPPEPKEGERQP</sequence>
<dbReference type="PANTHER" id="PTHR36917">
    <property type="entry name" value="INTRACELLULAR SEPTATION PROTEIN A-RELATED"/>
    <property type="match status" value="1"/>
</dbReference>
<keyword evidence="7" id="KW-1185">Reference proteome</keyword>
<proteinExistence type="inferred from homology"/>
<dbReference type="EMBL" id="JBIGIA010000012">
    <property type="protein sequence ID" value="MFG6458438.1"/>
    <property type="molecule type" value="Genomic_DNA"/>
</dbReference>
<feature type="transmembrane region" description="Helical" evidence="5">
    <location>
        <begin position="51"/>
        <end position="71"/>
    </location>
</feature>
<keyword evidence="1 5" id="KW-1003">Cell membrane</keyword>
<evidence type="ECO:0000313" key="6">
    <source>
        <dbReference type="EMBL" id="MFG6458438.1"/>
    </source>
</evidence>
<feature type="transmembrane region" description="Helical" evidence="5">
    <location>
        <begin position="78"/>
        <end position="97"/>
    </location>
</feature>
<accession>A0ABW7G946</accession>
<comment type="subcellular location">
    <subcellularLocation>
        <location evidence="5">Cell inner membrane</location>
        <topology evidence="5">Multi-pass membrane protein</topology>
    </subcellularLocation>
</comment>
<feature type="transmembrane region" description="Helical" evidence="5">
    <location>
        <begin position="151"/>
        <end position="170"/>
    </location>
</feature>
<comment type="function">
    <text evidence="5">Plays a role in cell envelope biogenesis, maintenance of cell envelope integrity and membrane homeostasis.</text>
</comment>
<keyword evidence="2 5" id="KW-0812">Transmembrane</keyword>
<reference evidence="6 7" key="1">
    <citation type="submission" date="2024-09" db="EMBL/GenBank/DDBJ databases">
        <title>Novel species of the genus Pelomonas and Roseateles isolated from streams.</title>
        <authorList>
            <person name="Lu H."/>
        </authorList>
    </citation>
    <scope>NUCLEOTIDE SEQUENCE [LARGE SCALE GENOMIC DNA]</scope>
    <source>
        <strain evidence="6 7">BYS96W</strain>
    </source>
</reference>
<evidence type="ECO:0000256" key="5">
    <source>
        <dbReference type="HAMAP-Rule" id="MF_00189"/>
    </source>
</evidence>
<dbReference type="NCBIfam" id="NF001325">
    <property type="entry name" value="PRK00259.1-3"/>
    <property type="match status" value="1"/>
</dbReference>
<keyword evidence="4 5" id="KW-0472">Membrane</keyword>
<keyword evidence="3 5" id="KW-1133">Transmembrane helix</keyword>
<evidence type="ECO:0000256" key="2">
    <source>
        <dbReference type="ARBA" id="ARBA00022692"/>
    </source>
</evidence>
<name>A0ABW7G946_9BURK</name>
<evidence type="ECO:0000313" key="7">
    <source>
        <dbReference type="Proteomes" id="UP001606305"/>
    </source>
</evidence>
<dbReference type="HAMAP" id="MF_00189">
    <property type="entry name" value="YciB"/>
    <property type="match status" value="1"/>
</dbReference>
<evidence type="ECO:0000256" key="4">
    <source>
        <dbReference type="ARBA" id="ARBA00023136"/>
    </source>
</evidence>
<keyword evidence="5" id="KW-0997">Cell inner membrane</keyword>